<keyword evidence="9" id="KW-0143">Chaperone</keyword>
<feature type="compositionally biased region" description="Acidic residues" evidence="12">
    <location>
        <begin position="1623"/>
        <end position="1636"/>
    </location>
</feature>
<dbReference type="PROSITE" id="PS00298">
    <property type="entry name" value="HSP90"/>
    <property type="match status" value="2"/>
</dbReference>
<protein>
    <recommendedName>
        <fullName evidence="10">Endoplasmin homolog</fullName>
    </recommendedName>
    <alternativeName>
        <fullName evidence="11">Glucose-regulated protein 94 homolog</fullName>
    </alternativeName>
</protein>
<reference evidence="15 16" key="1">
    <citation type="journal article" date="2021" name="bioRxiv">
        <title>The Gossypium anomalum genome as a resource for cotton improvement and evolutionary analysis of hybrid incompatibility.</title>
        <authorList>
            <person name="Grover C.E."/>
            <person name="Yuan D."/>
            <person name="Arick M.A."/>
            <person name="Miller E.R."/>
            <person name="Hu G."/>
            <person name="Peterson D.G."/>
            <person name="Wendel J.F."/>
            <person name="Udall J.A."/>
        </authorList>
    </citation>
    <scope>NUCLEOTIDE SEQUENCE [LARGE SCALE GENOMIC DNA]</scope>
    <source>
        <strain evidence="15">JFW-Udall</strain>
        <tissue evidence="15">Leaf</tissue>
    </source>
</reference>
<evidence type="ECO:0000256" key="11">
    <source>
        <dbReference type="ARBA" id="ARBA00076587"/>
    </source>
</evidence>
<feature type="region of interest" description="Disordered" evidence="12">
    <location>
        <begin position="1134"/>
        <end position="1175"/>
    </location>
</feature>
<dbReference type="PRINTS" id="PR00775">
    <property type="entry name" value="HEATSHOCK90"/>
</dbReference>
<dbReference type="FunFam" id="3.30.230.80:FF:000006">
    <property type="entry name" value="endoplasmin homolog"/>
    <property type="match status" value="2"/>
</dbReference>
<dbReference type="InterPro" id="IPR001404">
    <property type="entry name" value="Hsp90_fam"/>
</dbReference>
<organism evidence="15 16">
    <name type="scientific">Gossypium anomalum</name>
    <dbReference type="NCBI Taxonomy" id="47600"/>
    <lineage>
        <taxon>Eukaryota</taxon>
        <taxon>Viridiplantae</taxon>
        <taxon>Streptophyta</taxon>
        <taxon>Embryophyta</taxon>
        <taxon>Tracheophyta</taxon>
        <taxon>Spermatophyta</taxon>
        <taxon>Magnoliopsida</taxon>
        <taxon>eudicotyledons</taxon>
        <taxon>Gunneridae</taxon>
        <taxon>Pentapetalae</taxon>
        <taxon>rosids</taxon>
        <taxon>malvids</taxon>
        <taxon>Malvales</taxon>
        <taxon>Malvaceae</taxon>
        <taxon>Malvoideae</taxon>
        <taxon>Gossypium</taxon>
    </lineage>
</organism>
<feature type="chain" id="PRO_5035151163" description="Endoplasmin homolog" evidence="13">
    <location>
        <begin position="29"/>
        <end position="1648"/>
    </location>
</feature>
<dbReference type="InterPro" id="IPR003594">
    <property type="entry name" value="HATPase_dom"/>
</dbReference>
<dbReference type="Pfam" id="PF13589">
    <property type="entry name" value="HATPase_c_3"/>
    <property type="match status" value="2"/>
</dbReference>
<feature type="compositionally biased region" description="Acidic residues" evidence="12">
    <location>
        <begin position="290"/>
        <end position="324"/>
    </location>
</feature>
<dbReference type="Gene3D" id="3.40.50.11260">
    <property type="match status" value="2"/>
</dbReference>
<dbReference type="FunFam" id="1.20.120.790:FF:000005">
    <property type="entry name" value="Endoplasmin-like isoform B"/>
    <property type="match status" value="2"/>
</dbReference>
<comment type="subcellular location">
    <subcellularLocation>
        <location evidence="1">Endoplasmic reticulum lumen</location>
    </subcellularLocation>
</comment>
<dbReference type="GO" id="GO:0005524">
    <property type="term" value="F:ATP binding"/>
    <property type="evidence" value="ECO:0007669"/>
    <property type="project" value="UniProtKB-KW"/>
</dbReference>
<dbReference type="CDD" id="cd16927">
    <property type="entry name" value="HATPase_Hsp90-like"/>
    <property type="match status" value="2"/>
</dbReference>
<dbReference type="Proteomes" id="UP000701853">
    <property type="component" value="Chromosome 6"/>
</dbReference>
<dbReference type="FunFam" id="3.40.50.11260:FF:000006">
    <property type="entry name" value="endoplasmin homolog"/>
    <property type="match status" value="2"/>
</dbReference>
<dbReference type="InterPro" id="IPR019805">
    <property type="entry name" value="Heat_shock_protein_90_CS"/>
</dbReference>
<dbReference type="GO" id="GO:0016887">
    <property type="term" value="F:ATP hydrolysis activity"/>
    <property type="evidence" value="ECO:0007669"/>
    <property type="project" value="InterPro"/>
</dbReference>
<proteinExistence type="inferred from homology"/>
<comment type="similarity">
    <text evidence="2">Belongs to the heat shock protein 90 family.</text>
</comment>
<dbReference type="GO" id="GO:0005788">
    <property type="term" value="C:endoplasmic reticulum lumen"/>
    <property type="evidence" value="ECO:0007669"/>
    <property type="project" value="UniProtKB-SubCell"/>
</dbReference>
<dbReference type="OrthoDB" id="28737at2759"/>
<evidence type="ECO:0000256" key="1">
    <source>
        <dbReference type="ARBA" id="ARBA00004319"/>
    </source>
</evidence>
<feature type="compositionally biased region" description="Basic and acidic residues" evidence="12">
    <location>
        <begin position="1637"/>
        <end position="1648"/>
    </location>
</feature>
<dbReference type="Gene3D" id="1.20.120.790">
    <property type="entry name" value="Heat shock protein 90, C-terminal domain"/>
    <property type="match status" value="2"/>
</dbReference>
<feature type="compositionally biased region" description="Acidic residues" evidence="12">
    <location>
        <begin position="1134"/>
        <end position="1168"/>
    </location>
</feature>
<evidence type="ECO:0000256" key="8">
    <source>
        <dbReference type="ARBA" id="ARBA00023180"/>
    </source>
</evidence>
<feature type="region of interest" description="Disordered" evidence="12">
    <location>
        <begin position="1330"/>
        <end position="1355"/>
    </location>
</feature>
<sequence length="1648" mass="188154">MRKWAIPSALVLLCLLSLLSDHGRKVQANAEEGTVDPPKVEEKIGAVPHGLQTDSDVVKRESESISSRSLRNNAEKFEFQAEVSRLMDIIINSLYSNKDIFLRELISNASDALDKIRFLSLTDKEVLGEGDTSKLDIQIKLDKEKKILSLRDRGIGMTKEDLIKNLGTIAKSGTSAFVEKMQSSGDLNLIGQFGVGFYSVYLVADYVEVISKHNDDKQYVWESKADGAFAISEDTWNEPLGRGTEIRLHLRDEAQEYLEESKLKELVKKYSEFINFPIYIWASKEVDVEVPADEDESSDEEETSDSSSSEEGEDEDAEKSEDDDAEKKSKTKKVKETTYEWELLNDVKAIWLRSPKEVTDEEYTKFYHSLAKDFSDEKPLAWSHFTAEGDVEFKAVLFVPPKAPQDLYESYYNTNKANLKLYVRRVFISDEFDELFPKYLSFLKGLVDSDTLPLNVSREMLQAHSSLKTIKKKLIRKALDMIRKIAEEDPDESSGKDEKEVETSGDDDEKKGQYTKFWNEFGKSIKLGIIEDATNRNRLAKLLRFESTKSDGKLTSLDQYISRMKSGQKDIFYITGTSKEQLEKSPFLERLKKKNYEVIFFTDPVDEYLMQYLMDYEGKQFQNVSKEGLKIGKEKNKELKESFKELTKWWKNALASDNVDEVKISNRLDNTPCVVVTSKYGWSANMERIMQSQTLSDSSKQAYMRGKRILEINPRHPIIKELRERVAKDSEDEGVKQTAQLIYQTALMESGFNLPDPKDFASRIYSSVKSSLNISPDATIEDDDDVEETEIESETKESAGKDELQALPSQELLTLSLANGEAIDLHGKGKENTQNCKARIPKQTMRKWAIPSALVLLCLLSLLSDHGRKVQANAEEGAVDPPKVEDKIGAVPNGLQTDSDVVKRESESISSRSLRNNAEKFEFQAEVSRLMDIIINSLYSNKDIFLRELISNASDALDKIRFLSLTDKEVLGEGDTSKLDIQIKLDKEKKILSLRDRGIGMTKEDLIKNLGTIAKSGTSAFVEKMQSSGDLNLIGQFGVGFYSVYLVADYVEVISKHNDDKQYVWESKADGAFAISEDTWNEPLGRGTEIRLHLRDEAQEYLEESKLKELVKKYSEFINFPIYIWASKEVDVEVPADEDESSDEEETSDSSSSEEGEDEDAEKSEDDDAEKKSKTKKVKETTYEWELLNDVKAIWLRSPKEVTDEEYTKFYHSLAKDFSDEKPLAWSHFTAEGDVEFKAVLFVPPKAPQDLYESYYNTNKANLKLYVRRVFISDEFDELLPKYLSFLKGLVDSDTLPLNVSREMLQAHSSLKTIKKKLIRKALDMIRKIAEEDPDESSGKDEKEVETSGDDDEKKGQYTKFWNEFGKSIKLGIIEDATNRNRLAKLLRFESTKSDGKLISLDQYISRMKSGQKDIFYITGTSKEQLEKSPFLERLKKKNYEVIYFTDPVDEYLMQYLMDYEGKQFQNVSKEGLKIGKEKNKELKESFKELTKWWKNALASDNVDEVKISNRLDNTPCVVVTSKYGWSANMERIMQSQTLSDSSKQAYMRGKRILEINPRHPIIKELRERVAKDSEDEGVKQTAQLIYQTALMESGFNLPDPKDFASRIYSSVKSSLNISPDATIEDDDDVEETETESETKDSAVKDEL</sequence>
<evidence type="ECO:0000256" key="10">
    <source>
        <dbReference type="ARBA" id="ARBA00073396"/>
    </source>
</evidence>
<feature type="compositionally biased region" description="Acidic residues" evidence="12">
    <location>
        <begin position="779"/>
        <end position="792"/>
    </location>
</feature>
<evidence type="ECO:0000256" key="7">
    <source>
        <dbReference type="ARBA" id="ARBA00022840"/>
    </source>
</evidence>
<gene>
    <name evidence="15" type="ORF">CXB51_015728</name>
</gene>
<keyword evidence="5" id="KW-0256">Endoplasmic reticulum</keyword>
<dbReference type="HAMAP" id="MF_00505">
    <property type="entry name" value="HSP90"/>
    <property type="match status" value="2"/>
</dbReference>
<dbReference type="InterPro" id="IPR020568">
    <property type="entry name" value="Ribosomal_Su5_D2-typ_SF"/>
</dbReference>
<evidence type="ECO:0000256" key="3">
    <source>
        <dbReference type="ARBA" id="ARBA00022729"/>
    </source>
</evidence>
<keyword evidence="8" id="KW-0325">Glycoprotein</keyword>
<evidence type="ECO:0000256" key="13">
    <source>
        <dbReference type="SAM" id="SignalP"/>
    </source>
</evidence>
<feature type="region of interest" description="Disordered" evidence="12">
    <location>
        <begin position="775"/>
        <end position="804"/>
    </location>
</feature>
<dbReference type="NCBIfam" id="NF003555">
    <property type="entry name" value="PRK05218.1"/>
    <property type="match status" value="2"/>
</dbReference>
<name>A0A8J6D237_9ROSI</name>
<evidence type="ECO:0000256" key="9">
    <source>
        <dbReference type="ARBA" id="ARBA00023186"/>
    </source>
</evidence>
<dbReference type="Pfam" id="PF00183">
    <property type="entry name" value="HSP90"/>
    <property type="match status" value="2"/>
</dbReference>
<feature type="compositionally biased region" description="Basic and acidic residues" evidence="12">
    <location>
        <begin position="793"/>
        <end position="804"/>
    </location>
</feature>
<dbReference type="InterPro" id="IPR036890">
    <property type="entry name" value="HATPase_C_sf"/>
</dbReference>
<dbReference type="SUPFAM" id="SSF54211">
    <property type="entry name" value="Ribosomal protein S5 domain 2-like"/>
    <property type="match status" value="2"/>
</dbReference>
<evidence type="ECO:0000259" key="14">
    <source>
        <dbReference type="SMART" id="SM00387"/>
    </source>
</evidence>
<evidence type="ECO:0000313" key="15">
    <source>
        <dbReference type="EMBL" id="KAG8492141.1"/>
    </source>
</evidence>
<dbReference type="SUPFAM" id="SSF55874">
    <property type="entry name" value="ATPase domain of HSP90 chaperone/DNA topoisomerase II/histidine kinase"/>
    <property type="match status" value="2"/>
</dbReference>
<feature type="region of interest" description="Disordered" evidence="12">
    <location>
        <begin position="290"/>
        <end position="331"/>
    </location>
</feature>
<evidence type="ECO:0000256" key="5">
    <source>
        <dbReference type="ARBA" id="ARBA00022824"/>
    </source>
</evidence>
<accession>A0A8J6D237</accession>
<dbReference type="SUPFAM" id="SSF110942">
    <property type="entry name" value="HSP90 C-terminal domain"/>
    <property type="match status" value="2"/>
</dbReference>
<evidence type="ECO:0000256" key="12">
    <source>
        <dbReference type="SAM" id="MobiDB-lite"/>
    </source>
</evidence>
<dbReference type="InterPro" id="IPR037196">
    <property type="entry name" value="HSP90_C"/>
</dbReference>
<evidence type="ECO:0000313" key="16">
    <source>
        <dbReference type="Proteomes" id="UP000701853"/>
    </source>
</evidence>
<keyword evidence="4" id="KW-0547">Nucleotide-binding</keyword>
<dbReference type="SMART" id="SM00387">
    <property type="entry name" value="HATPase_c"/>
    <property type="match status" value="2"/>
</dbReference>
<dbReference type="InterPro" id="IPR020575">
    <property type="entry name" value="Hsp90_N"/>
</dbReference>
<keyword evidence="3 13" id="KW-0732">Signal</keyword>
<feature type="region of interest" description="Disordered" evidence="12">
    <location>
        <begin position="1619"/>
        <end position="1648"/>
    </location>
</feature>
<dbReference type="GO" id="GO:0140662">
    <property type="term" value="F:ATP-dependent protein folding chaperone"/>
    <property type="evidence" value="ECO:0007669"/>
    <property type="project" value="InterPro"/>
</dbReference>
<dbReference type="Gene3D" id="3.30.230.80">
    <property type="match status" value="2"/>
</dbReference>
<comment type="caution">
    <text evidence="15">The sequence shown here is derived from an EMBL/GenBank/DDBJ whole genome shotgun (WGS) entry which is preliminary data.</text>
</comment>
<feature type="domain" description="Histidine kinase/HSP90-like ATPase" evidence="14">
    <location>
        <begin position="97"/>
        <end position="254"/>
    </location>
</feature>
<dbReference type="GO" id="GO:0051082">
    <property type="term" value="F:unfolded protein binding"/>
    <property type="evidence" value="ECO:0007669"/>
    <property type="project" value="InterPro"/>
</dbReference>
<evidence type="ECO:0000256" key="4">
    <source>
        <dbReference type="ARBA" id="ARBA00022741"/>
    </source>
</evidence>
<evidence type="ECO:0000256" key="6">
    <source>
        <dbReference type="ARBA" id="ARBA00022837"/>
    </source>
</evidence>
<feature type="signal peptide" evidence="13">
    <location>
        <begin position="1"/>
        <end position="28"/>
    </location>
</feature>
<dbReference type="EMBL" id="JAHUZN010000006">
    <property type="protein sequence ID" value="KAG8492141.1"/>
    <property type="molecule type" value="Genomic_DNA"/>
</dbReference>
<feature type="domain" description="Histidine kinase/HSP90-like ATPase" evidence="14">
    <location>
        <begin position="941"/>
        <end position="1098"/>
    </location>
</feature>
<keyword evidence="16" id="KW-1185">Reference proteome</keyword>
<feature type="region of interest" description="Disordered" evidence="12">
    <location>
        <begin position="486"/>
        <end position="511"/>
    </location>
</feature>
<dbReference type="Gene3D" id="3.30.565.10">
    <property type="entry name" value="Histidine kinase-like ATPase, C-terminal domain"/>
    <property type="match status" value="2"/>
</dbReference>
<dbReference type="FunFam" id="3.30.565.10:FF:000005">
    <property type="entry name" value="Heat shock protein 90"/>
    <property type="match status" value="2"/>
</dbReference>
<dbReference type="PANTHER" id="PTHR11528">
    <property type="entry name" value="HEAT SHOCK PROTEIN 90 FAMILY MEMBER"/>
    <property type="match status" value="1"/>
</dbReference>
<evidence type="ECO:0000256" key="2">
    <source>
        <dbReference type="ARBA" id="ARBA00008239"/>
    </source>
</evidence>
<keyword evidence="7" id="KW-0067">ATP-binding</keyword>
<keyword evidence="6" id="KW-0106">Calcium</keyword>